<feature type="transmembrane region" description="Helical" evidence="1">
    <location>
        <begin position="68"/>
        <end position="96"/>
    </location>
</feature>
<keyword evidence="1" id="KW-0812">Transmembrane</keyword>
<organism evidence="3 4">
    <name type="scientific">Luteimonas wenzhouensis</name>
    <dbReference type="NCBI Taxonomy" id="2599615"/>
    <lineage>
        <taxon>Bacteria</taxon>
        <taxon>Pseudomonadati</taxon>
        <taxon>Pseudomonadota</taxon>
        <taxon>Gammaproteobacteria</taxon>
        <taxon>Lysobacterales</taxon>
        <taxon>Lysobacteraceae</taxon>
        <taxon>Luteimonas</taxon>
    </lineage>
</organism>
<keyword evidence="1" id="KW-1133">Transmembrane helix</keyword>
<name>A0A5C5U3N5_9GAMM</name>
<sequence>MAAPPGPPSLPPVPVPAPVDAGRRIHVLDALRGFALLGIFLMNIEWFTRPPQHMGQGLDPSATGIDRIAALGVYVLVQGKFWVLFSLLFGMGFALMSGRHGGPAFQRVYLRRCLALLGFGLAHGLLLWNGDILHAYAIAGLLLVALDGIPRRRWPWLGAGLYLGMAAGVAAYGLVLDLAQPGLQQEFVDMAAEYEAGAAAAAAALSRGSWAQAVRENAHAFLTLTLPGLVVLLPMVLGVFMLGAWLYRTGRFEDVAAHRGWFARLAAWTLPPGALLLAFALSAGTGFDGMREAGAMMRAMGWMFLASLPLALAYLALFALGFGAPGPGRILRWLAPAGRMALTHYLLQSLVAALLFHGYGLGLWGQVGRAGQVGLVLVVFALQVLASHWWLARFRFGPMEWLWRWISYGSAPPMRVR</sequence>
<evidence type="ECO:0000313" key="3">
    <source>
        <dbReference type="EMBL" id="TWT20577.1"/>
    </source>
</evidence>
<evidence type="ECO:0000313" key="4">
    <source>
        <dbReference type="Proteomes" id="UP000315949"/>
    </source>
</evidence>
<keyword evidence="1" id="KW-0472">Membrane</keyword>
<evidence type="ECO:0000256" key="1">
    <source>
        <dbReference type="SAM" id="Phobius"/>
    </source>
</evidence>
<feature type="transmembrane region" description="Helical" evidence="1">
    <location>
        <begin position="268"/>
        <end position="287"/>
    </location>
</feature>
<feature type="domain" description="DUF418" evidence="2">
    <location>
        <begin position="246"/>
        <end position="409"/>
    </location>
</feature>
<dbReference type="RefSeq" id="WP_146311171.1">
    <property type="nucleotide sequence ID" value="NZ_VOHE01000002.1"/>
</dbReference>
<feature type="transmembrane region" description="Helical" evidence="1">
    <location>
        <begin position="156"/>
        <end position="175"/>
    </location>
</feature>
<feature type="transmembrane region" description="Helical" evidence="1">
    <location>
        <begin position="132"/>
        <end position="149"/>
    </location>
</feature>
<reference evidence="3 4" key="1">
    <citation type="submission" date="2019-07" db="EMBL/GenBank/DDBJ databases">
        <title>Luteimonas sp. YD-1 nov., isolated from acidic soil.</title>
        <authorList>
            <person name="Zhou J."/>
        </authorList>
    </citation>
    <scope>NUCLEOTIDE SEQUENCE [LARGE SCALE GENOMIC DNA]</scope>
    <source>
        <strain evidence="3 4">YD-1</strain>
    </source>
</reference>
<feature type="transmembrane region" description="Helical" evidence="1">
    <location>
        <begin position="370"/>
        <end position="391"/>
    </location>
</feature>
<dbReference type="Proteomes" id="UP000315949">
    <property type="component" value="Unassembled WGS sequence"/>
</dbReference>
<dbReference type="PANTHER" id="PTHR30590:SF2">
    <property type="entry name" value="INNER MEMBRANE PROTEIN"/>
    <property type="match status" value="1"/>
</dbReference>
<feature type="transmembrane region" description="Helical" evidence="1">
    <location>
        <begin position="345"/>
        <end position="364"/>
    </location>
</feature>
<feature type="transmembrane region" description="Helical" evidence="1">
    <location>
        <begin position="299"/>
        <end position="324"/>
    </location>
</feature>
<dbReference type="AlphaFoldDB" id="A0A5C5U3N5"/>
<dbReference type="Pfam" id="PF04235">
    <property type="entry name" value="DUF418"/>
    <property type="match status" value="1"/>
</dbReference>
<feature type="transmembrane region" description="Helical" evidence="1">
    <location>
        <begin position="108"/>
        <end position="126"/>
    </location>
</feature>
<dbReference type="EMBL" id="VOHE01000002">
    <property type="protein sequence ID" value="TWT20577.1"/>
    <property type="molecule type" value="Genomic_DNA"/>
</dbReference>
<dbReference type="PANTHER" id="PTHR30590">
    <property type="entry name" value="INNER MEMBRANE PROTEIN"/>
    <property type="match status" value="1"/>
</dbReference>
<feature type="transmembrane region" description="Helical" evidence="1">
    <location>
        <begin position="224"/>
        <end position="247"/>
    </location>
</feature>
<proteinExistence type="predicted"/>
<accession>A0A5C5U3N5</accession>
<comment type="caution">
    <text evidence="3">The sequence shown here is derived from an EMBL/GenBank/DDBJ whole genome shotgun (WGS) entry which is preliminary data.</text>
</comment>
<dbReference type="InterPro" id="IPR052529">
    <property type="entry name" value="Bact_Transport_Assoc"/>
</dbReference>
<evidence type="ECO:0000259" key="2">
    <source>
        <dbReference type="Pfam" id="PF04235"/>
    </source>
</evidence>
<feature type="transmembrane region" description="Helical" evidence="1">
    <location>
        <begin position="30"/>
        <end position="48"/>
    </location>
</feature>
<gene>
    <name evidence="3" type="ORF">FQY79_04365</name>
</gene>
<dbReference type="InterPro" id="IPR007349">
    <property type="entry name" value="DUF418"/>
</dbReference>
<keyword evidence="4" id="KW-1185">Reference proteome</keyword>
<dbReference type="OrthoDB" id="9807744at2"/>
<protein>
    <submittedName>
        <fullName evidence="3">DUF418 domain-containing protein</fullName>
    </submittedName>
</protein>